<dbReference type="EMBL" id="WHJH01000002">
    <property type="protein sequence ID" value="NHZ88162.1"/>
    <property type="molecule type" value="Genomic_DNA"/>
</dbReference>
<proteinExistence type="predicted"/>
<evidence type="ECO:0000313" key="1">
    <source>
        <dbReference type="EMBL" id="NHZ88162.1"/>
    </source>
</evidence>
<dbReference type="RefSeq" id="WP_166870680.1">
    <property type="nucleotide sequence ID" value="NZ_WHJH01000002.1"/>
</dbReference>
<name>A0ABX0NMW2_9BURK</name>
<evidence type="ECO:0000313" key="2">
    <source>
        <dbReference type="Proteomes" id="UP000609726"/>
    </source>
</evidence>
<sequence length="67" mass="7203">MQVIDNVEILEMIGGSRSKSIKCKVSTSGVGCEGSLNSFYAAFGEAVGQLNEWGSDLGCWLYDVTHN</sequence>
<keyword evidence="2" id="KW-1185">Reference proteome</keyword>
<accession>A0ABX0NMW2</accession>
<dbReference type="Proteomes" id="UP000609726">
    <property type="component" value="Unassembled WGS sequence"/>
</dbReference>
<reference evidence="1 2" key="1">
    <citation type="submission" date="2019-10" db="EMBL/GenBank/DDBJ databases">
        <title>Taxonomy of Antarctic Massilia spp.: description of Massilia rubra sp. nov., Massilia aquatica sp. nov., Massilia mucilaginosa sp. nov., Massilia frigida sp. nov. isolated from streams, lakes and regoliths.</title>
        <authorList>
            <person name="Holochova P."/>
            <person name="Sedlacek I."/>
            <person name="Kralova S."/>
            <person name="Maslanova I."/>
            <person name="Busse H.-J."/>
            <person name="Stankova E."/>
            <person name="Vrbovska V."/>
            <person name="Kovarovic V."/>
            <person name="Bartak M."/>
            <person name="Svec P."/>
            <person name="Pantucek R."/>
        </authorList>
    </citation>
    <scope>NUCLEOTIDE SEQUENCE [LARGE SCALE GENOMIC DNA]</scope>
    <source>
        <strain evidence="1 2">CCM 8733</strain>
    </source>
</reference>
<protein>
    <submittedName>
        <fullName evidence="1">Uncharacterized protein</fullName>
    </submittedName>
</protein>
<organism evidence="1 2">
    <name type="scientific">Massilia mucilaginosa</name>
    <dbReference type="NCBI Taxonomy" id="2609282"/>
    <lineage>
        <taxon>Bacteria</taxon>
        <taxon>Pseudomonadati</taxon>
        <taxon>Pseudomonadota</taxon>
        <taxon>Betaproteobacteria</taxon>
        <taxon>Burkholderiales</taxon>
        <taxon>Oxalobacteraceae</taxon>
        <taxon>Telluria group</taxon>
        <taxon>Massilia</taxon>
    </lineage>
</organism>
<gene>
    <name evidence="1" type="ORF">F2P45_03855</name>
</gene>
<comment type="caution">
    <text evidence="1">The sequence shown here is derived from an EMBL/GenBank/DDBJ whole genome shotgun (WGS) entry which is preliminary data.</text>
</comment>